<keyword evidence="2" id="KW-1185">Reference proteome</keyword>
<evidence type="ECO:0000313" key="1">
    <source>
        <dbReference type="EMBL" id="KAJ0091201.1"/>
    </source>
</evidence>
<sequence length="149" mass="16219">MSICNDESRVTSNRFSGADGYGITCCQAVIPYGLKNFTLSVSGTKKGVCETCKYAFLDLVPVVLDWKFSSNETCKICGPNAICSTNQSFISCSCAKGFEGKPYLRQRCTELGLNDCVKNSSTHAEVNYMCSCPSGLKILEGSWADLKEE</sequence>
<reference evidence="2" key="1">
    <citation type="journal article" date="2023" name="G3 (Bethesda)">
        <title>Genome assembly and association tests identify interacting loci associated with vigor, precocity, and sex in interspecific pistachio rootstocks.</title>
        <authorList>
            <person name="Palmer W."/>
            <person name="Jacygrad E."/>
            <person name="Sagayaradj S."/>
            <person name="Cavanaugh K."/>
            <person name="Han R."/>
            <person name="Bertier L."/>
            <person name="Beede B."/>
            <person name="Kafkas S."/>
            <person name="Golino D."/>
            <person name="Preece J."/>
            <person name="Michelmore R."/>
        </authorList>
    </citation>
    <scope>NUCLEOTIDE SEQUENCE [LARGE SCALE GENOMIC DNA]</scope>
</reference>
<dbReference type="EMBL" id="CM047904">
    <property type="protein sequence ID" value="KAJ0091201.1"/>
    <property type="molecule type" value="Genomic_DNA"/>
</dbReference>
<dbReference type="Proteomes" id="UP001164250">
    <property type="component" value="Chromosome 8"/>
</dbReference>
<comment type="caution">
    <text evidence="1">The sequence shown here is derived from an EMBL/GenBank/DDBJ whole genome shotgun (WGS) entry which is preliminary data.</text>
</comment>
<proteinExistence type="predicted"/>
<gene>
    <name evidence="1" type="ORF">Patl1_14245</name>
</gene>
<accession>A0ACC1AX14</accession>
<name>A0ACC1AX14_9ROSI</name>
<evidence type="ECO:0000313" key="2">
    <source>
        <dbReference type="Proteomes" id="UP001164250"/>
    </source>
</evidence>
<organism evidence="1 2">
    <name type="scientific">Pistacia atlantica</name>
    <dbReference type="NCBI Taxonomy" id="434234"/>
    <lineage>
        <taxon>Eukaryota</taxon>
        <taxon>Viridiplantae</taxon>
        <taxon>Streptophyta</taxon>
        <taxon>Embryophyta</taxon>
        <taxon>Tracheophyta</taxon>
        <taxon>Spermatophyta</taxon>
        <taxon>Magnoliopsida</taxon>
        <taxon>eudicotyledons</taxon>
        <taxon>Gunneridae</taxon>
        <taxon>Pentapetalae</taxon>
        <taxon>rosids</taxon>
        <taxon>malvids</taxon>
        <taxon>Sapindales</taxon>
        <taxon>Anacardiaceae</taxon>
        <taxon>Pistacia</taxon>
    </lineage>
</organism>
<protein>
    <submittedName>
        <fullName evidence="1">Uncharacterized protein</fullName>
    </submittedName>
</protein>